<keyword evidence="1" id="KW-0479">Metal-binding</keyword>
<dbReference type="Proteomes" id="UP000265120">
    <property type="component" value="Chromosome 20"/>
</dbReference>
<dbReference type="OMA" id="FSLILTW"/>
<dbReference type="SMART" id="SM00184">
    <property type="entry name" value="RING"/>
    <property type="match status" value="1"/>
</dbReference>
<reference evidence="7" key="2">
    <citation type="submission" date="2025-08" db="UniProtKB">
        <authorList>
            <consortium name="Ensembl"/>
        </authorList>
    </citation>
    <scope>IDENTIFICATION</scope>
</reference>
<reference evidence="7" key="3">
    <citation type="submission" date="2025-09" db="UniProtKB">
        <authorList>
            <consortium name="Ensembl"/>
        </authorList>
    </citation>
    <scope>IDENTIFICATION</scope>
</reference>
<evidence type="ECO:0000256" key="4">
    <source>
        <dbReference type="PROSITE-ProRule" id="PRU00175"/>
    </source>
</evidence>
<protein>
    <recommendedName>
        <fullName evidence="6">RING-type domain-containing protein</fullName>
    </recommendedName>
</protein>
<dbReference type="InterPro" id="IPR027370">
    <property type="entry name" value="Znf-RING_euk"/>
</dbReference>
<keyword evidence="3" id="KW-0862">Zinc</keyword>
<dbReference type="SUPFAM" id="SSF57850">
    <property type="entry name" value="RING/U-box"/>
    <property type="match status" value="1"/>
</dbReference>
<evidence type="ECO:0000256" key="5">
    <source>
        <dbReference type="SAM" id="Phobius"/>
    </source>
</evidence>
<dbReference type="GO" id="GO:0016567">
    <property type="term" value="P:protein ubiquitination"/>
    <property type="evidence" value="ECO:0007669"/>
    <property type="project" value="TreeGrafter"/>
</dbReference>
<keyword evidence="8" id="KW-1185">Reference proteome</keyword>
<feature type="transmembrane region" description="Helical" evidence="5">
    <location>
        <begin position="142"/>
        <end position="168"/>
    </location>
</feature>
<dbReference type="InterPro" id="IPR013083">
    <property type="entry name" value="Znf_RING/FYVE/PHD"/>
</dbReference>
<feature type="transmembrane region" description="Helical" evidence="5">
    <location>
        <begin position="174"/>
        <end position="198"/>
    </location>
</feature>
<dbReference type="PANTHER" id="PTHR22791">
    <property type="entry name" value="RING-TYPE DOMAIN-CONTAINING PROTEIN"/>
    <property type="match status" value="1"/>
</dbReference>
<dbReference type="GO" id="GO:0061630">
    <property type="term" value="F:ubiquitin protein ligase activity"/>
    <property type="evidence" value="ECO:0007669"/>
    <property type="project" value="TreeGrafter"/>
</dbReference>
<organism evidence="7 8">
    <name type="scientific">Cynoglossus semilaevis</name>
    <name type="common">Tongue sole</name>
    <dbReference type="NCBI Taxonomy" id="244447"/>
    <lineage>
        <taxon>Eukaryota</taxon>
        <taxon>Metazoa</taxon>
        <taxon>Chordata</taxon>
        <taxon>Craniata</taxon>
        <taxon>Vertebrata</taxon>
        <taxon>Euteleostomi</taxon>
        <taxon>Actinopterygii</taxon>
        <taxon>Neopterygii</taxon>
        <taxon>Teleostei</taxon>
        <taxon>Neoteleostei</taxon>
        <taxon>Acanthomorphata</taxon>
        <taxon>Carangaria</taxon>
        <taxon>Pleuronectiformes</taxon>
        <taxon>Pleuronectoidei</taxon>
        <taxon>Cynoglossidae</taxon>
        <taxon>Cynoglossinae</taxon>
        <taxon>Cynoglossus</taxon>
    </lineage>
</organism>
<evidence type="ECO:0000256" key="2">
    <source>
        <dbReference type="ARBA" id="ARBA00022771"/>
    </source>
</evidence>
<dbReference type="PROSITE" id="PS50089">
    <property type="entry name" value="ZF_RING_2"/>
    <property type="match status" value="1"/>
</dbReference>
<dbReference type="InterPro" id="IPR001841">
    <property type="entry name" value="Znf_RING"/>
</dbReference>
<evidence type="ECO:0000313" key="8">
    <source>
        <dbReference type="Proteomes" id="UP000265120"/>
    </source>
</evidence>
<reference evidence="7 8" key="1">
    <citation type="journal article" date="2014" name="Nat. Genet.">
        <title>Whole-genome sequence of a flatfish provides insights into ZW sex chromosome evolution and adaptation to a benthic lifestyle.</title>
        <authorList>
            <person name="Chen S."/>
            <person name="Zhang G."/>
            <person name="Shao C."/>
            <person name="Huang Q."/>
            <person name="Liu G."/>
            <person name="Zhang P."/>
            <person name="Song W."/>
            <person name="An N."/>
            <person name="Chalopin D."/>
            <person name="Volff J.N."/>
            <person name="Hong Y."/>
            <person name="Li Q."/>
            <person name="Sha Z."/>
            <person name="Zhou H."/>
            <person name="Xie M."/>
            <person name="Yu Q."/>
            <person name="Liu Y."/>
            <person name="Xiang H."/>
            <person name="Wang N."/>
            <person name="Wu K."/>
            <person name="Yang C."/>
            <person name="Zhou Q."/>
            <person name="Liao X."/>
            <person name="Yang L."/>
            <person name="Hu Q."/>
            <person name="Zhang J."/>
            <person name="Meng L."/>
            <person name="Jin L."/>
            <person name="Tian Y."/>
            <person name="Lian J."/>
            <person name="Yang J."/>
            <person name="Miao G."/>
            <person name="Liu S."/>
            <person name="Liang Z."/>
            <person name="Yan F."/>
            <person name="Li Y."/>
            <person name="Sun B."/>
            <person name="Zhang H."/>
            <person name="Zhang J."/>
            <person name="Zhu Y."/>
            <person name="Du M."/>
            <person name="Zhao Y."/>
            <person name="Schartl M."/>
            <person name="Tang Q."/>
            <person name="Wang J."/>
        </authorList>
    </citation>
    <scope>NUCLEOTIDE SEQUENCE</scope>
</reference>
<name>A0A3P8WBL2_CYNSE</name>
<keyword evidence="5" id="KW-0812">Transmembrane</keyword>
<proteinExistence type="predicted"/>
<keyword evidence="5" id="KW-1133">Transmembrane helix</keyword>
<dbReference type="InterPro" id="IPR017907">
    <property type="entry name" value="Znf_RING_CS"/>
</dbReference>
<dbReference type="GeneTree" id="ENSGT00940000175758"/>
<feature type="domain" description="RING-type" evidence="6">
    <location>
        <begin position="29"/>
        <end position="76"/>
    </location>
</feature>
<evidence type="ECO:0000256" key="3">
    <source>
        <dbReference type="ARBA" id="ARBA00022833"/>
    </source>
</evidence>
<evidence type="ECO:0000259" key="6">
    <source>
        <dbReference type="PROSITE" id="PS50089"/>
    </source>
</evidence>
<accession>A0A3P8WBL2</accession>
<dbReference type="InterPro" id="IPR051435">
    <property type="entry name" value="RING_finger_E3_ubiq-ligases"/>
</dbReference>
<dbReference type="AlphaFoldDB" id="A0A3P8WBL2"/>
<dbReference type="PROSITE" id="PS00518">
    <property type="entry name" value="ZF_RING_1"/>
    <property type="match status" value="1"/>
</dbReference>
<keyword evidence="5" id="KW-0472">Membrane</keyword>
<dbReference type="Gene3D" id="3.30.40.10">
    <property type="entry name" value="Zinc/RING finger domain, C3HC4 (zinc finger)"/>
    <property type="match status" value="1"/>
</dbReference>
<dbReference type="Ensembl" id="ENSCSET00000025185.1">
    <property type="protein sequence ID" value="ENSCSEP00000024853.1"/>
    <property type="gene ID" value="ENSCSEG00000015871.1"/>
</dbReference>
<dbReference type="GO" id="GO:0008270">
    <property type="term" value="F:zinc ion binding"/>
    <property type="evidence" value="ECO:0007669"/>
    <property type="project" value="UniProtKB-KW"/>
</dbReference>
<dbReference type="InParanoid" id="A0A3P8WBL2"/>
<evidence type="ECO:0000256" key="1">
    <source>
        <dbReference type="ARBA" id="ARBA00022723"/>
    </source>
</evidence>
<dbReference type="Pfam" id="PF13445">
    <property type="entry name" value="zf-RING_UBOX"/>
    <property type="match status" value="1"/>
</dbReference>
<dbReference type="PANTHER" id="PTHR22791:SF17">
    <property type="entry name" value="RING-TYPE DOMAIN-CONTAINING PROTEIN"/>
    <property type="match status" value="1"/>
</dbReference>
<evidence type="ECO:0000313" key="7">
    <source>
        <dbReference type="Ensembl" id="ENSCSEP00000024853.1"/>
    </source>
</evidence>
<sequence length="218" mass="24017">MEKHIDTQDDCGSAPPDRTLSFPDDVYECKICYNSFDLDQHIPKELVCSHTFCQQCLTTLHSREGHGWRIGCPVCRHRTPVPGYRVQNLPDNTTLTETLPLEKQDCVDSEPTQDGQAGAGDSVCRSEVDIDHRCCPQTCKRVAFTTGCVCAVLSALCTLALLLVGLILNHNDTSSPLGAVCLSLCSAFALFSLILTWVTCLLRHRPETDTINISSPQH</sequence>
<keyword evidence="2 4" id="KW-0863">Zinc-finger</keyword>